<comment type="caution">
    <text evidence="1">The sequence shown here is derived from an EMBL/GenBank/DDBJ whole genome shotgun (WGS) entry which is preliminary data.</text>
</comment>
<accession>A0AAN6GFS7</accession>
<organism evidence="1 2">
    <name type="scientific">Tilletia horrida</name>
    <dbReference type="NCBI Taxonomy" id="155126"/>
    <lineage>
        <taxon>Eukaryota</taxon>
        <taxon>Fungi</taxon>
        <taxon>Dikarya</taxon>
        <taxon>Basidiomycota</taxon>
        <taxon>Ustilaginomycotina</taxon>
        <taxon>Exobasidiomycetes</taxon>
        <taxon>Tilletiales</taxon>
        <taxon>Tilletiaceae</taxon>
        <taxon>Tilletia</taxon>
    </lineage>
</organism>
<evidence type="ECO:0000313" key="1">
    <source>
        <dbReference type="EMBL" id="KAK0539218.1"/>
    </source>
</evidence>
<gene>
    <name evidence="1" type="ORF">OC842_001039</name>
</gene>
<keyword evidence="2" id="KW-1185">Reference proteome</keyword>
<dbReference type="AlphaFoldDB" id="A0AAN6GFS7"/>
<name>A0AAN6GFS7_9BASI</name>
<protein>
    <submittedName>
        <fullName evidence="1">Uncharacterized protein</fullName>
    </submittedName>
</protein>
<evidence type="ECO:0000313" key="2">
    <source>
        <dbReference type="Proteomes" id="UP001176521"/>
    </source>
</evidence>
<dbReference type="Proteomes" id="UP001176521">
    <property type="component" value="Unassembled WGS sequence"/>
</dbReference>
<proteinExistence type="predicted"/>
<reference evidence="1" key="1">
    <citation type="journal article" date="2023" name="PhytoFront">
        <title>Draft Genome Resources of Seven Strains of Tilletia horrida, Causal Agent of Kernel Smut of Rice.</title>
        <authorList>
            <person name="Khanal S."/>
            <person name="Antony Babu S."/>
            <person name="Zhou X.G."/>
        </authorList>
    </citation>
    <scope>NUCLEOTIDE SEQUENCE</scope>
    <source>
        <strain evidence="1">TX3</strain>
    </source>
</reference>
<sequence length="406" mass="43344">MDVLRSQPPVNTAMLMHRQCKDEGDLLSRSRPLRRSQTPLLQAKWRRQPKEAHSALLISVAALWTGLAAAAATTSFHGTTATITSCRTLYGTKSVSSPLPTYSTSISTQGFSRRTTTTVVTLTSMPTPRPTVTVSKTITNTLHVDAATTVYMTKTVTSTTSKPSTTMTVPTPAGFQPLVPQATATVIKAARSRSVAAAEELKRVITPATASAIKTIPRAVSCTKQVVYVPSLASTVTSTSTLTLGPRTITKTLTASNTETVYATTRTATKTVTKAVQPTQYAQCARNNLASVVRTGDGQLHPINFFDGNDDIFWVSAAPGNISSSVQCCNACAQNELCIGSAWTTDVDKYTPFSYRFPCTLFLSLLDCPFELYPLPYGYDAEVSSTAGDVVLSNGGCGGWDRAAAR</sequence>
<dbReference type="EMBL" id="JAPDMQ010000034">
    <property type="protein sequence ID" value="KAK0539218.1"/>
    <property type="molecule type" value="Genomic_DNA"/>
</dbReference>